<evidence type="ECO:0000256" key="3">
    <source>
        <dbReference type="ARBA" id="ARBA00022454"/>
    </source>
</evidence>
<evidence type="ECO:0000259" key="20">
    <source>
        <dbReference type="PROSITE" id="PS50868"/>
    </source>
</evidence>
<keyword evidence="5" id="KW-0489">Methyltransferase</keyword>
<evidence type="ECO:0000259" key="21">
    <source>
        <dbReference type="PROSITE" id="PS51215"/>
    </source>
</evidence>
<dbReference type="CDD" id="cd21991">
    <property type="entry name" value="HMG-box_NSD2"/>
    <property type="match status" value="1"/>
</dbReference>
<dbReference type="Gene3D" id="2.170.270.10">
    <property type="entry name" value="SET domain"/>
    <property type="match status" value="1"/>
</dbReference>
<dbReference type="Proteomes" id="UP000694941">
    <property type="component" value="Unplaced"/>
</dbReference>
<evidence type="ECO:0000256" key="10">
    <source>
        <dbReference type="ARBA" id="ARBA00022771"/>
    </source>
</evidence>
<name>A0ABM1BLA6_LIMPO</name>
<dbReference type="InterPro" id="IPR055197">
    <property type="entry name" value="PHDvar_NSD"/>
</dbReference>
<dbReference type="InterPro" id="IPR019786">
    <property type="entry name" value="Zinc_finger_PHD-type_CS"/>
</dbReference>
<dbReference type="InterPro" id="IPR047443">
    <property type="entry name" value="HMG-box_NSD2"/>
</dbReference>
<keyword evidence="11" id="KW-0862">Zinc</keyword>
<feature type="region of interest" description="Disordered" evidence="16">
    <location>
        <begin position="1430"/>
        <end position="1451"/>
    </location>
</feature>
<feature type="domain" description="PWWP" evidence="19">
    <location>
        <begin position="1012"/>
        <end position="1074"/>
    </location>
</feature>
<dbReference type="CDD" id="cd20144">
    <property type="entry name" value="PWWP_NSD_rpt1"/>
    <property type="match status" value="1"/>
</dbReference>
<comment type="subcellular location">
    <subcellularLocation>
        <location evidence="2">Chromosome</location>
    </subcellularLocation>
    <subcellularLocation>
        <location evidence="1">Nucleus</location>
    </subcellularLocation>
</comment>
<evidence type="ECO:0000256" key="2">
    <source>
        <dbReference type="ARBA" id="ARBA00004286"/>
    </source>
</evidence>
<dbReference type="SMART" id="SM00293">
    <property type="entry name" value="PWWP"/>
    <property type="match status" value="2"/>
</dbReference>
<dbReference type="Pfam" id="PF22908">
    <property type="entry name" value="PHD_NSD"/>
    <property type="match status" value="1"/>
</dbReference>
<feature type="domain" description="PWWP" evidence="19">
    <location>
        <begin position="428"/>
        <end position="492"/>
    </location>
</feature>
<dbReference type="Pfam" id="PF23011">
    <property type="entry name" value="PHD-1st_NSD"/>
    <property type="match status" value="1"/>
</dbReference>
<evidence type="ECO:0000256" key="11">
    <source>
        <dbReference type="ARBA" id="ARBA00022833"/>
    </source>
</evidence>
<dbReference type="PROSITE" id="PS50868">
    <property type="entry name" value="POST_SET"/>
    <property type="match status" value="1"/>
</dbReference>
<dbReference type="Gene3D" id="2.30.30.140">
    <property type="match status" value="2"/>
</dbReference>
<evidence type="ECO:0000313" key="22">
    <source>
        <dbReference type="Proteomes" id="UP000694941"/>
    </source>
</evidence>
<dbReference type="Pfam" id="PF23004">
    <property type="entry name" value="PHDvar_NSD"/>
    <property type="match status" value="1"/>
</dbReference>
<dbReference type="SUPFAM" id="SSF47095">
    <property type="entry name" value="HMG-box"/>
    <property type="match status" value="1"/>
</dbReference>
<feature type="domain" description="RING-type" evidence="17">
    <location>
        <begin position="848"/>
        <end position="894"/>
    </location>
</feature>
<keyword evidence="10 15" id="KW-0863">Zinc-finger</keyword>
<proteinExistence type="predicted"/>
<keyword evidence="14" id="KW-0539">Nucleus</keyword>
<dbReference type="Gene3D" id="1.10.30.10">
    <property type="entry name" value="High mobility group box domain"/>
    <property type="match status" value="1"/>
</dbReference>
<dbReference type="InterPro" id="IPR001965">
    <property type="entry name" value="Znf_PHD"/>
</dbReference>
<feature type="compositionally biased region" description="Polar residues" evidence="16">
    <location>
        <begin position="263"/>
        <end position="276"/>
    </location>
</feature>
<dbReference type="SUPFAM" id="SSF57903">
    <property type="entry name" value="FYVE/PHD zinc finger"/>
    <property type="match status" value="3"/>
</dbReference>
<feature type="domain" description="SET" evidence="18">
    <location>
        <begin position="1160"/>
        <end position="1285"/>
    </location>
</feature>
<accession>A0ABM1BLA6</accession>
<evidence type="ECO:0000259" key="19">
    <source>
        <dbReference type="PROSITE" id="PS50812"/>
    </source>
</evidence>
<dbReference type="CDD" id="cd15567">
    <property type="entry name" value="PHD4_NSD"/>
    <property type="match status" value="1"/>
</dbReference>
<dbReference type="SMART" id="SM00249">
    <property type="entry name" value="PHD"/>
    <property type="match status" value="4"/>
</dbReference>
<dbReference type="InterPro" id="IPR036910">
    <property type="entry name" value="HMG_box_dom_sf"/>
</dbReference>
<keyword evidence="9" id="KW-0677">Repeat</keyword>
<evidence type="ECO:0000256" key="12">
    <source>
        <dbReference type="ARBA" id="ARBA00023015"/>
    </source>
</evidence>
<dbReference type="InterPro" id="IPR001214">
    <property type="entry name" value="SET_dom"/>
</dbReference>
<dbReference type="CDD" id="cd05838">
    <property type="entry name" value="PWWP_NSD_rpt2"/>
    <property type="match status" value="1"/>
</dbReference>
<dbReference type="Pfam" id="PF00856">
    <property type="entry name" value="SET"/>
    <property type="match status" value="1"/>
</dbReference>
<keyword evidence="7" id="KW-0949">S-adenosyl-L-methionine</keyword>
<dbReference type="RefSeq" id="XP_013784275.2">
    <property type="nucleotide sequence ID" value="XM_013928821.2"/>
</dbReference>
<dbReference type="InterPro" id="IPR055198">
    <property type="entry name" value="NSD_PHD"/>
</dbReference>
<keyword evidence="6" id="KW-0808">Transferase</keyword>
<evidence type="ECO:0000256" key="4">
    <source>
        <dbReference type="ARBA" id="ARBA00022553"/>
    </source>
</evidence>
<dbReference type="InterPro" id="IPR059153">
    <property type="entry name" value="NSD_PHD-1st"/>
</dbReference>
<dbReference type="PANTHER" id="PTHR22884">
    <property type="entry name" value="SET DOMAIN PROTEINS"/>
    <property type="match status" value="1"/>
</dbReference>
<evidence type="ECO:0000256" key="16">
    <source>
        <dbReference type="SAM" id="MobiDB-lite"/>
    </source>
</evidence>
<feature type="region of interest" description="Disordered" evidence="16">
    <location>
        <begin position="263"/>
        <end position="296"/>
    </location>
</feature>
<evidence type="ECO:0000256" key="8">
    <source>
        <dbReference type="ARBA" id="ARBA00022723"/>
    </source>
</evidence>
<keyword evidence="22" id="KW-1185">Reference proteome</keyword>
<dbReference type="Pfam" id="PF00855">
    <property type="entry name" value="PWWP"/>
    <property type="match status" value="2"/>
</dbReference>
<feature type="domain" description="AWS" evidence="21">
    <location>
        <begin position="1116"/>
        <end position="1166"/>
    </location>
</feature>
<protein>
    <submittedName>
        <fullName evidence="23">LOW QUALITY PROTEIN: histone-lysine N-methyltransferase NSD2-like</fullName>
    </submittedName>
</protein>
<evidence type="ECO:0000256" key="15">
    <source>
        <dbReference type="PROSITE-ProRule" id="PRU00175"/>
    </source>
</evidence>
<evidence type="ECO:0000256" key="1">
    <source>
        <dbReference type="ARBA" id="ARBA00004123"/>
    </source>
</evidence>
<dbReference type="InterPro" id="IPR046341">
    <property type="entry name" value="SET_dom_sf"/>
</dbReference>
<evidence type="ECO:0000256" key="7">
    <source>
        <dbReference type="ARBA" id="ARBA00022691"/>
    </source>
</evidence>
<dbReference type="Gene3D" id="3.30.40.10">
    <property type="entry name" value="Zinc/RING finger domain, C3HC4 (zinc finger)"/>
    <property type="match status" value="4"/>
</dbReference>
<dbReference type="PROSITE" id="PS51215">
    <property type="entry name" value="AWS"/>
    <property type="match status" value="1"/>
</dbReference>
<dbReference type="CDD" id="cd19173">
    <property type="entry name" value="SET_NSD"/>
    <property type="match status" value="1"/>
</dbReference>
<evidence type="ECO:0000256" key="6">
    <source>
        <dbReference type="ARBA" id="ARBA00022679"/>
    </source>
</evidence>
<dbReference type="InterPro" id="IPR013083">
    <property type="entry name" value="Znf_RING/FYVE/PHD"/>
</dbReference>
<feature type="domain" description="Post-SET" evidence="20">
    <location>
        <begin position="1292"/>
        <end position="1308"/>
    </location>
</feature>
<dbReference type="SMART" id="SM00570">
    <property type="entry name" value="AWS"/>
    <property type="match status" value="1"/>
</dbReference>
<dbReference type="SMART" id="SM00317">
    <property type="entry name" value="SET"/>
    <property type="match status" value="1"/>
</dbReference>
<evidence type="ECO:0000256" key="9">
    <source>
        <dbReference type="ARBA" id="ARBA00022737"/>
    </source>
</evidence>
<dbReference type="InterPro" id="IPR006560">
    <property type="entry name" value="AWS_dom"/>
</dbReference>
<dbReference type="SUPFAM" id="SSF63748">
    <property type="entry name" value="Tudor/PWWP/MBT"/>
    <property type="match status" value="2"/>
</dbReference>
<reference evidence="23" key="1">
    <citation type="submission" date="2025-08" db="UniProtKB">
        <authorList>
            <consortium name="RefSeq"/>
        </authorList>
    </citation>
    <scope>IDENTIFICATION</scope>
    <source>
        <tissue evidence="23">Muscle</tissue>
    </source>
</reference>
<evidence type="ECO:0000313" key="23">
    <source>
        <dbReference type="RefSeq" id="XP_013784275.2"/>
    </source>
</evidence>
<keyword evidence="12" id="KW-0805">Transcription regulation</keyword>
<dbReference type="InterPro" id="IPR011011">
    <property type="entry name" value="Znf_FYVE_PHD"/>
</dbReference>
<feature type="region of interest" description="Disordered" evidence="16">
    <location>
        <begin position="580"/>
        <end position="644"/>
    </location>
</feature>
<dbReference type="PROSITE" id="PS50280">
    <property type="entry name" value="SET"/>
    <property type="match status" value="1"/>
</dbReference>
<organism evidence="22 23">
    <name type="scientific">Limulus polyphemus</name>
    <name type="common">Atlantic horseshoe crab</name>
    <dbReference type="NCBI Taxonomy" id="6850"/>
    <lineage>
        <taxon>Eukaryota</taxon>
        <taxon>Metazoa</taxon>
        <taxon>Ecdysozoa</taxon>
        <taxon>Arthropoda</taxon>
        <taxon>Chelicerata</taxon>
        <taxon>Merostomata</taxon>
        <taxon>Xiphosura</taxon>
        <taxon>Limulidae</taxon>
        <taxon>Limulus</taxon>
    </lineage>
</organism>
<dbReference type="CDD" id="cd15568">
    <property type="entry name" value="PHD5_NSD"/>
    <property type="match status" value="1"/>
</dbReference>
<sequence>MAAVIVDVGSSNCLVVEADSEGSLLTDLEEKNKIDAIKFAKTSNSTFLSSGTISQTPENKVLAINGVVSSNLIDGLQVPKREPDYQNKTQSLNVAELNESIIPSYNGKWRLGKRGRPPKIKEYLLKNKWPQSSEIQEKGTTNLHNTVEHNASVQEKISKSRTKSHKSKHISLKCSAIHEKENQIILNESDDKKELPVPCVNGHLDDCAAITKLDSFQDNDVNLSNHPLDATFNSLSVSDYNNCQISKNSSPKVMSDVLRTENIGDSFTQSPSSSPEDQPRSRYGRLRKKRELSPDMESIPLVRKRSLKGDTPKMRHSLENSHTISILETFPKPKESSNENSFDNGLVENGNFEANSFLVKKDDSPLIQHQEFPVEQKNSPLSPHVVENSSISSQSVHPIEYLDNNVTKQRHLSITAEDEKEVPAEWIIGDLLWSKISGHPWWPCMVSFDPIQGIYTKVVRVRTLARVYHVQYFGHEAQHGWTVPSCVMAYEGKDKFEEHVKNFIASVHKKNTKNRNKLLAKFKITPARKKAWELAVEEAEDALKMSRAERKQELTFQYVMPKPKKNSVDIDECKLENSHVTKNGKAKTHSNKCSPKEKLKQKTPKEGPAKKNKKVCSSKIQGRTAAEDRKAEKKQKHIKQTSSKAHERGNFFVFCKKHLHEKQLQHPDLTSSALEDLLKQEWALMTDIQKARYKSRFTLGKLNNGHISGDNKMKIQGIKNFKLNKKLNNLKKIKGSTSKTAYRIHDAKIQGTVESIVSHGKITEKDMEVERKESESNGNTVTQELGDGEQTIATIARQERVCQICEKVGDVIICKGPCLQSFHQSCLGLTHLPSAFMCDECTTGKHICFVCKETEGNVRKCLISTCGRFYHERCLLKYPLTSKIEGRGLTCPLHACHSCVADNPKQSRSSRARYIRCIRCPTAYHMGDSCIAAGSVTVSPTQMICANHFYPKKGKQYQTHVNVNWCFICSIGGSLICCESCPSAFHAECLDIKAPEGSYFCEDCEMRKHPRYGDIVWVKLGPYRWWPAEICHPTSVPLNIKKLEHDIGEFPSNFFGSHEYYWTHRGRVFLFQEGDKGSKEKAPYRQLAKVFLKAVEEANETNKPIGKVQIYTADLLSLNRCECDPKSSNPCGNETDCLNHMLMFECHPSVCPAGDLCQNQRFQKRQYVPAAPFRVEDRGWGLQALRDVKKGEFVIEYVGELIDEEECQKRLKQMHEENDTNFYFLTIDKDRIIDAGPKGNLSRFMNHSCQPNCETQKWTVNGDTRVGLFAICDIPAGSELTFNYNLECRGNEKTKCVCGAPNCSGFIGVRPKTAALILQEKRAKENVVKKKKRKSQVPKHEDECFRCREGGEILMCDRKGCPKAYHLNCLSLTKPPYGKWECPWHHCDECGKTSVMLCVECPNSFCKEHGTPDNILVVDGHFYCTDHKEDTKSEVNDSPAANLTDEENNPS</sequence>
<dbReference type="InterPro" id="IPR001841">
    <property type="entry name" value="Znf_RING"/>
</dbReference>
<evidence type="ECO:0000256" key="14">
    <source>
        <dbReference type="ARBA" id="ARBA00023242"/>
    </source>
</evidence>
<keyword evidence="13" id="KW-0804">Transcription</keyword>
<evidence type="ECO:0000259" key="18">
    <source>
        <dbReference type="PROSITE" id="PS50280"/>
    </source>
</evidence>
<dbReference type="GeneID" id="106468398"/>
<dbReference type="Pfam" id="PF17907">
    <property type="entry name" value="AWS"/>
    <property type="match status" value="1"/>
</dbReference>
<evidence type="ECO:0000256" key="13">
    <source>
        <dbReference type="ARBA" id="ARBA00023163"/>
    </source>
</evidence>
<dbReference type="SMART" id="SM00184">
    <property type="entry name" value="RING"/>
    <property type="match status" value="2"/>
</dbReference>
<evidence type="ECO:0000259" key="17">
    <source>
        <dbReference type="PROSITE" id="PS50089"/>
    </source>
</evidence>
<dbReference type="InterPro" id="IPR003616">
    <property type="entry name" value="Post-SET_dom"/>
</dbReference>
<dbReference type="CDD" id="cd15564">
    <property type="entry name" value="PHD1_NSD"/>
    <property type="match status" value="1"/>
</dbReference>
<dbReference type="SUPFAM" id="SSF82199">
    <property type="entry name" value="SET domain"/>
    <property type="match status" value="1"/>
</dbReference>
<keyword evidence="3" id="KW-0158">Chromosome</keyword>
<dbReference type="InterPro" id="IPR050777">
    <property type="entry name" value="SET2_Histone-Lys_MeTrsfase"/>
</dbReference>
<feature type="compositionally biased region" description="Basic and acidic residues" evidence="16">
    <location>
        <begin position="594"/>
        <end position="609"/>
    </location>
</feature>
<gene>
    <name evidence="23" type="primary">LOC106468398</name>
</gene>
<keyword evidence="8" id="KW-0479">Metal-binding</keyword>
<keyword evidence="4" id="KW-0597">Phosphoprotein</keyword>
<dbReference type="SMART" id="SM00508">
    <property type="entry name" value="PostSET"/>
    <property type="match status" value="1"/>
</dbReference>
<dbReference type="Pfam" id="PF17982">
    <property type="entry name" value="C5HCH"/>
    <property type="match status" value="1"/>
</dbReference>
<evidence type="ECO:0000256" key="5">
    <source>
        <dbReference type="ARBA" id="ARBA00022603"/>
    </source>
</evidence>
<dbReference type="PROSITE" id="PS01359">
    <property type="entry name" value="ZF_PHD_1"/>
    <property type="match status" value="1"/>
</dbReference>
<dbReference type="InterPro" id="IPR000313">
    <property type="entry name" value="PWWP_dom"/>
</dbReference>
<dbReference type="PROSITE" id="PS50812">
    <property type="entry name" value="PWWP"/>
    <property type="match status" value="2"/>
</dbReference>
<dbReference type="InterPro" id="IPR041306">
    <property type="entry name" value="C5HCH"/>
</dbReference>
<dbReference type="PROSITE" id="PS50089">
    <property type="entry name" value="ZF_RING_2"/>
    <property type="match status" value="1"/>
</dbReference>